<dbReference type="SUPFAM" id="SSF52540">
    <property type="entry name" value="P-loop containing nucleoside triphosphate hydrolases"/>
    <property type="match status" value="1"/>
</dbReference>
<evidence type="ECO:0008006" key="3">
    <source>
        <dbReference type="Google" id="ProtNLM"/>
    </source>
</evidence>
<keyword evidence="1" id="KW-0175">Coiled coil</keyword>
<dbReference type="EMBL" id="LAZR01017088">
    <property type="protein sequence ID" value="KKM01837.1"/>
    <property type="molecule type" value="Genomic_DNA"/>
</dbReference>
<dbReference type="AlphaFoldDB" id="A0A0F9HFA3"/>
<protein>
    <recommendedName>
        <fullName evidence="3">RecF/RecN/SMC N-terminal domain-containing protein</fullName>
    </recommendedName>
</protein>
<dbReference type="Gene3D" id="3.40.50.300">
    <property type="entry name" value="P-loop containing nucleotide triphosphate hydrolases"/>
    <property type="match status" value="1"/>
</dbReference>
<sequence>MTLRIRYEKLKTKKEVLESEIQSKRQHFNTLQQQYQNLIKARWILTEVAKETQIRFKAKVESLVTMAIQSVFDRSFKFVLKFERKRNKLECRPIVMEGDAEYVPKDDLGGGIIDIISFALRVVLWSLQQPRSRNTLILDEPMKYVGKGELLDRAGQMLREVSHRLGIQLILVTHEPQLADIADIAYEVEHIKGKSIVKMIKGVIEKPKLKLKRRKKK</sequence>
<name>A0A0F9HFA3_9ZZZZ</name>
<comment type="caution">
    <text evidence="2">The sequence shown here is derived from an EMBL/GenBank/DDBJ whole genome shotgun (WGS) entry which is preliminary data.</text>
</comment>
<dbReference type="InterPro" id="IPR027417">
    <property type="entry name" value="P-loop_NTPase"/>
</dbReference>
<accession>A0A0F9HFA3</accession>
<proteinExistence type="predicted"/>
<gene>
    <name evidence="2" type="ORF">LCGC14_1790480</name>
</gene>
<feature type="coiled-coil region" evidence="1">
    <location>
        <begin position="7"/>
        <end position="34"/>
    </location>
</feature>
<organism evidence="2">
    <name type="scientific">marine sediment metagenome</name>
    <dbReference type="NCBI Taxonomy" id="412755"/>
    <lineage>
        <taxon>unclassified sequences</taxon>
        <taxon>metagenomes</taxon>
        <taxon>ecological metagenomes</taxon>
    </lineage>
</organism>
<evidence type="ECO:0000313" key="2">
    <source>
        <dbReference type="EMBL" id="KKM01837.1"/>
    </source>
</evidence>
<evidence type="ECO:0000256" key="1">
    <source>
        <dbReference type="SAM" id="Coils"/>
    </source>
</evidence>
<reference evidence="2" key="1">
    <citation type="journal article" date="2015" name="Nature">
        <title>Complex archaea that bridge the gap between prokaryotes and eukaryotes.</title>
        <authorList>
            <person name="Spang A."/>
            <person name="Saw J.H."/>
            <person name="Jorgensen S.L."/>
            <person name="Zaremba-Niedzwiedzka K."/>
            <person name="Martijn J."/>
            <person name="Lind A.E."/>
            <person name="van Eijk R."/>
            <person name="Schleper C."/>
            <person name="Guy L."/>
            <person name="Ettema T.J."/>
        </authorList>
    </citation>
    <scope>NUCLEOTIDE SEQUENCE</scope>
</reference>